<protein>
    <submittedName>
        <fullName evidence="1">Uncharacterized protein</fullName>
    </submittedName>
</protein>
<evidence type="ECO:0000313" key="1">
    <source>
        <dbReference type="EMBL" id="OJD29009.1"/>
    </source>
</evidence>
<dbReference type="AlphaFoldDB" id="A0A1J9QKL0"/>
<dbReference type="RefSeq" id="XP_020125269.1">
    <property type="nucleotide sequence ID" value="XM_020280064.1"/>
</dbReference>
<evidence type="ECO:0000313" key="2">
    <source>
        <dbReference type="Proteomes" id="UP000183809"/>
    </source>
</evidence>
<reference evidence="1 2" key="1">
    <citation type="submission" date="2016-10" db="EMBL/GenBank/DDBJ databases">
        <title>Proteomics and genomics reveal pathogen-plant mechanisms compatible with a hemibiotrophic lifestyle of Diplodia corticola.</title>
        <authorList>
            <person name="Fernandes I."/>
            <person name="De Jonge R."/>
            <person name="Van De Peer Y."/>
            <person name="Devreese B."/>
            <person name="Alves A."/>
            <person name="Esteves A.C."/>
        </authorList>
    </citation>
    <scope>NUCLEOTIDE SEQUENCE [LARGE SCALE GENOMIC DNA]</scope>
    <source>
        <strain evidence="1 2">CBS 112549</strain>
    </source>
</reference>
<dbReference type="GeneID" id="31020328"/>
<dbReference type="Proteomes" id="UP000183809">
    <property type="component" value="Unassembled WGS sequence"/>
</dbReference>
<gene>
    <name evidence="1" type="ORF">BKCO1_9800017</name>
</gene>
<accession>A0A1J9QKL0</accession>
<dbReference type="EMBL" id="MNUE01000098">
    <property type="protein sequence ID" value="OJD29009.1"/>
    <property type="molecule type" value="Genomic_DNA"/>
</dbReference>
<organism evidence="1 2">
    <name type="scientific">Diplodia corticola</name>
    <dbReference type="NCBI Taxonomy" id="236234"/>
    <lineage>
        <taxon>Eukaryota</taxon>
        <taxon>Fungi</taxon>
        <taxon>Dikarya</taxon>
        <taxon>Ascomycota</taxon>
        <taxon>Pezizomycotina</taxon>
        <taxon>Dothideomycetes</taxon>
        <taxon>Dothideomycetes incertae sedis</taxon>
        <taxon>Botryosphaeriales</taxon>
        <taxon>Botryosphaeriaceae</taxon>
        <taxon>Diplodia</taxon>
    </lineage>
</organism>
<comment type="caution">
    <text evidence="1">The sequence shown here is derived from an EMBL/GenBank/DDBJ whole genome shotgun (WGS) entry which is preliminary data.</text>
</comment>
<sequence>MPRHIAINSTTTLVPLLPTTHVRIRPRLLDWSVFVHGWANGAIPSAYWVPTELQIVHDGLALKLEDKADKTVRVTSLVGWFEERIAELLLVAWRGDEGMVQGARARWVRDFAEVCASAVAVEVPGGRV</sequence>
<dbReference type="OrthoDB" id="10458867at2759"/>
<proteinExistence type="predicted"/>
<name>A0A1J9QKL0_9PEZI</name>
<keyword evidence="2" id="KW-1185">Reference proteome</keyword>